<feature type="compositionally biased region" description="Basic and acidic residues" evidence="1">
    <location>
        <begin position="291"/>
        <end position="314"/>
    </location>
</feature>
<organism evidence="3 4">
    <name type="scientific">Aduncisulcus paluster</name>
    <dbReference type="NCBI Taxonomy" id="2918883"/>
    <lineage>
        <taxon>Eukaryota</taxon>
        <taxon>Metamonada</taxon>
        <taxon>Carpediemonas-like organisms</taxon>
        <taxon>Aduncisulcus</taxon>
    </lineage>
</organism>
<gene>
    <name evidence="3" type="ORF">ADUPG1_010740</name>
</gene>
<evidence type="ECO:0000256" key="1">
    <source>
        <dbReference type="SAM" id="MobiDB-lite"/>
    </source>
</evidence>
<feature type="compositionally biased region" description="Basic and acidic residues" evidence="1">
    <location>
        <begin position="419"/>
        <end position="463"/>
    </location>
</feature>
<proteinExistence type="predicted"/>
<dbReference type="InterPro" id="IPR040441">
    <property type="entry name" value="CFA20/CFAP20DC"/>
</dbReference>
<keyword evidence="4" id="KW-1185">Reference proteome</keyword>
<feature type="domain" description="CFA20" evidence="2">
    <location>
        <begin position="5"/>
        <end position="159"/>
    </location>
</feature>
<feature type="compositionally biased region" description="Basic and acidic residues" evidence="1">
    <location>
        <begin position="347"/>
        <end position="377"/>
    </location>
</feature>
<feature type="compositionally biased region" description="Low complexity" evidence="1">
    <location>
        <begin position="279"/>
        <end position="290"/>
    </location>
</feature>
<feature type="non-terminal residue" evidence="3">
    <location>
        <position position="514"/>
    </location>
</feature>
<dbReference type="PANTHER" id="PTHR12458">
    <property type="entry name" value="ORF PROTEIN"/>
    <property type="match status" value="1"/>
</dbReference>
<feature type="compositionally biased region" description="Basic residues" evidence="1">
    <location>
        <begin position="266"/>
        <end position="278"/>
    </location>
</feature>
<dbReference type="EMBL" id="BQXS01011683">
    <property type="protein sequence ID" value="GKT15571.1"/>
    <property type="molecule type" value="Genomic_DNA"/>
</dbReference>
<sequence>MHSVLLEGKGGNPLKNWGFTKHCTQKIYSKDIKSFVFSVAGGAGSRLFIPKASAKQNLNLHFPYVVFQLSIPPSQSFAFEIAVNGTDGTRRRLFFSTAFRDQKITPLHARIPLHAVMGKWVNLVIDVAGLLGLYFDISFAYLSEIVINPNANIHRIFVLREKPPPTIKIIDIDIEEEKAAKRAANPYLELQSDVDTQPVTPIHHSLLLSPTISCETQLLNADYALLFKKVVIQPGQPPKERRLTGILVESTTIIEQQRAQQEELLRRKRASAKPRMVPRHSTPSIHSHSPSFRDGDRDRDRDRDRRGVRERDGYDYYSHSSSRKSSSRPSSYHSKYKQLPSSSSGSYDHRYDEHAARDQYRGDPRHSSPRGYDDGRQPYRHSPVARRPMPSDHHQSPSPSQPRPSKLPTISTKPSQMEARMRDDRRDRERGRRGMEERRSPEGRSREDSDADRYRSSRYDAYHRSPQRQGHQPSYYHPDRSPAHESDFHRRDDGRDGRSRDDYDRRDGYDHRDD</sequence>
<reference evidence="3" key="1">
    <citation type="submission" date="2022-03" db="EMBL/GenBank/DDBJ databases">
        <title>Draft genome sequence of Aduncisulcus paluster, a free-living microaerophilic Fornicata.</title>
        <authorList>
            <person name="Yuyama I."/>
            <person name="Kume K."/>
            <person name="Tamura T."/>
            <person name="Inagaki Y."/>
            <person name="Hashimoto T."/>
        </authorList>
    </citation>
    <scope>NUCLEOTIDE SEQUENCE</scope>
    <source>
        <strain evidence="3">NY0171</strain>
    </source>
</reference>
<dbReference type="Proteomes" id="UP001057375">
    <property type="component" value="Unassembled WGS sequence"/>
</dbReference>
<evidence type="ECO:0000313" key="4">
    <source>
        <dbReference type="Proteomes" id="UP001057375"/>
    </source>
</evidence>
<dbReference type="Pfam" id="PF05018">
    <property type="entry name" value="CFA20_dom"/>
    <property type="match status" value="1"/>
</dbReference>
<comment type="caution">
    <text evidence="3">The sequence shown here is derived from an EMBL/GenBank/DDBJ whole genome shotgun (WGS) entry which is preliminary data.</text>
</comment>
<accession>A0ABQ5JT34</accession>
<feature type="compositionally biased region" description="Basic and acidic residues" evidence="1">
    <location>
        <begin position="477"/>
        <end position="514"/>
    </location>
</feature>
<feature type="region of interest" description="Disordered" evidence="1">
    <location>
        <begin position="262"/>
        <end position="514"/>
    </location>
</feature>
<dbReference type="InterPro" id="IPR007714">
    <property type="entry name" value="CFA20_dom"/>
</dbReference>
<name>A0ABQ5JT34_9EUKA</name>
<evidence type="ECO:0000259" key="2">
    <source>
        <dbReference type="Pfam" id="PF05018"/>
    </source>
</evidence>
<evidence type="ECO:0000313" key="3">
    <source>
        <dbReference type="EMBL" id="GKT15571.1"/>
    </source>
</evidence>
<protein>
    <submittedName>
        <fullName evidence="3">Multi-domain containing protein</fullName>
    </submittedName>
</protein>